<evidence type="ECO:0000313" key="2">
    <source>
        <dbReference type="Proteomes" id="UP001595710"/>
    </source>
</evidence>
<dbReference type="Pfam" id="PF06945">
    <property type="entry name" value="DUF1289"/>
    <property type="match status" value="1"/>
</dbReference>
<comment type="caution">
    <text evidence="1">The sequence shown here is derived from an EMBL/GenBank/DDBJ whole genome shotgun (WGS) entry which is preliminary data.</text>
</comment>
<dbReference type="PANTHER" id="PTHR35175">
    <property type="entry name" value="DUF1289 DOMAIN-CONTAINING PROTEIN"/>
    <property type="match status" value="1"/>
</dbReference>
<gene>
    <name evidence="1" type="ORF">ACFOND_10925</name>
</gene>
<dbReference type="Proteomes" id="UP001595710">
    <property type="component" value="Unassembled WGS sequence"/>
</dbReference>
<dbReference type="InterPro" id="IPR010710">
    <property type="entry name" value="DUF1289"/>
</dbReference>
<protein>
    <submittedName>
        <fullName evidence="1">DUF1289 domain-containing protein</fullName>
    </submittedName>
</protein>
<dbReference type="RefSeq" id="WP_290281519.1">
    <property type="nucleotide sequence ID" value="NZ_JAUFQI010000001.1"/>
</dbReference>
<organism evidence="1 2">
    <name type="scientific">Reinekea marina</name>
    <dbReference type="NCBI Taxonomy" id="1310421"/>
    <lineage>
        <taxon>Bacteria</taxon>
        <taxon>Pseudomonadati</taxon>
        <taxon>Pseudomonadota</taxon>
        <taxon>Gammaproteobacteria</taxon>
        <taxon>Oceanospirillales</taxon>
        <taxon>Saccharospirillaceae</taxon>
        <taxon>Reinekea</taxon>
    </lineage>
</organism>
<dbReference type="EMBL" id="JBHRYN010000012">
    <property type="protein sequence ID" value="MFC3702157.1"/>
    <property type="molecule type" value="Genomic_DNA"/>
</dbReference>
<evidence type="ECO:0000313" key="1">
    <source>
        <dbReference type="EMBL" id="MFC3702157.1"/>
    </source>
</evidence>
<dbReference type="PANTHER" id="PTHR35175:SF2">
    <property type="entry name" value="DUF1289 DOMAIN-CONTAINING PROTEIN"/>
    <property type="match status" value="1"/>
</dbReference>
<sequence length="61" mass="6983">MASTEIASPCIRNCCLNEQDICVGCFRSLDEIKHWHKATRDEKQLILTTADTRKKQSPYKG</sequence>
<name>A0ABV7WT89_9GAMM</name>
<proteinExistence type="predicted"/>
<keyword evidence="2" id="KW-1185">Reference proteome</keyword>
<reference evidence="2" key="1">
    <citation type="journal article" date="2019" name="Int. J. Syst. Evol. Microbiol.">
        <title>The Global Catalogue of Microorganisms (GCM) 10K type strain sequencing project: providing services to taxonomists for standard genome sequencing and annotation.</title>
        <authorList>
            <consortium name="The Broad Institute Genomics Platform"/>
            <consortium name="The Broad Institute Genome Sequencing Center for Infectious Disease"/>
            <person name="Wu L."/>
            <person name="Ma J."/>
        </authorList>
    </citation>
    <scope>NUCLEOTIDE SEQUENCE [LARGE SCALE GENOMIC DNA]</scope>
    <source>
        <strain evidence="2">CECT 8288</strain>
    </source>
</reference>
<accession>A0ABV7WT89</accession>